<accession>A0A5C3F502</accession>
<feature type="chain" id="PRO_5022946570" description="Secreted protein" evidence="2">
    <location>
        <begin position="17"/>
        <end position="167"/>
    </location>
</feature>
<keyword evidence="2" id="KW-0732">Signal</keyword>
<name>A0A5C3F502_9BASI</name>
<evidence type="ECO:0000256" key="2">
    <source>
        <dbReference type="SAM" id="SignalP"/>
    </source>
</evidence>
<dbReference type="Proteomes" id="UP000323386">
    <property type="component" value="Unassembled WGS sequence"/>
</dbReference>
<sequence length="167" mass="17400">MAYLLACCLSLESASGHESERAANRTLAGPSPFLLSTTTGAAPSGPFVTSVPVESEEAGARSGQESSQVEEGDERLSHQRAASSVREGECQSARWWFRGSSSMGTGRRVTPTVGAIEPVRSLPAAAAAARLGKRWPSARVEGAGSLPTSARQAGAPMSHIVPRRNLV</sequence>
<protein>
    <recommendedName>
        <fullName evidence="5">Secreted protein</fullName>
    </recommendedName>
</protein>
<evidence type="ECO:0000313" key="4">
    <source>
        <dbReference type="Proteomes" id="UP000323386"/>
    </source>
</evidence>
<evidence type="ECO:0000313" key="3">
    <source>
        <dbReference type="EMBL" id="SPO39046.1"/>
    </source>
</evidence>
<evidence type="ECO:0008006" key="5">
    <source>
        <dbReference type="Google" id="ProtNLM"/>
    </source>
</evidence>
<feature type="region of interest" description="Disordered" evidence="1">
    <location>
        <begin position="18"/>
        <end position="85"/>
    </location>
</feature>
<keyword evidence="4" id="KW-1185">Reference proteome</keyword>
<evidence type="ECO:0000256" key="1">
    <source>
        <dbReference type="SAM" id="MobiDB-lite"/>
    </source>
</evidence>
<dbReference type="EMBL" id="OOIP01000012">
    <property type="protein sequence ID" value="SPO39046.1"/>
    <property type="molecule type" value="Genomic_DNA"/>
</dbReference>
<feature type="signal peptide" evidence="2">
    <location>
        <begin position="1"/>
        <end position="16"/>
    </location>
</feature>
<organism evidence="3 4">
    <name type="scientific">Pseudozyma flocculosa</name>
    <dbReference type="NCBI Taxonomy" id="84751"/>
    <lineage>
        <taxon>Eukaryota</taxon>
        <taxon>Fungi</taxon>
        <taxon>Dikarya</taxon>
        <taxon>Basidiomycota</taxon>
        <taxon>Ustilaginomycotina</taxon>
        <taxon>Ustilaginomycetes</taxon>
        <taxon>Ustilaginales</taxon>
        <taxon>Ustilaginaceae</taxon>
        <taxon>Pseudozyma</taxon>
    </lineage>
</organism>
<dbReference type="AlphaFoldDB" id="A0A5C3F502"/>
<proteinExistence type="predicted"/>
<feature type="region of interest" description="Disordered" evidence="1">
    <location>
        <begin position="142"/>
        <end position="167"/>
    </location>
</feature>
<reference evidence="3 4" key="1">
    <citation type="submission" date="2018-03" db="EMBL/GenBank/DDBJ databases">
        <authorList>
            <person name="Guldener U."/>
        </authorList>
    </citation>
    <scope>NUCLEOTIDE SEQUENCE [LARGE SCALE GENOMIC DNA]</scope>
    <source>
        <strain evidence="3 4">DAOM196992</strain>
    </source>
</reference>
<gene>
    <name evidence="3" type="ORF">PSFLO_04525</name>
</gene>